<evidence type="ECO:0000313" key="2">
    <source>
        <dbReference type="EnsemblProtists" id="HpaP808140"/>
    </source>
</evidence>
<dbReference type="AlphaFoldDB" id="M4BP02"/>
<dbReference type="EnsemblProtists" id="HpaT808140">
    <property type="protein sequence ID" value="HpaP808140"/>
    <property type="gene ID" value="HpaG808140"/>
</dbReference>
<keyword evidence="1" id="KW-0472">Membrane</keyword>
<feature type="transmembrane region" description="Helical" evidence="1">
    <location>
        <begin position="90"/>
        <end position="111"/>
    </location>
</feature>
<protein>
    <submittedName>
        <fullName evidence="2">Uncharacterized protein</fullName>
    </submittedName>
</protein>
<evidence type="ECO:0000313" key="3">
    <source>
        <dbReference type="Proteomes" id="UP000011713"/>
    </source>
</evidence>
<dbReference type="HOGENOM" id="CLU_2125858_0_0_1"/>
<keyword evidence="1" id="KW-0812">Transmembrane</keyword>
<proteinExistence type="predicted"/>
<reference evidence="3" key="1">
    <citation type="journal article" date="2010" name="Science">
        <title>Signatures of adaptation to obligate biotrophy in the Hyaloperonospora arabidopsidis genome.</title>
        <authorList>
            <person name="Baxter L."/>
            <person name="Tripathy S."/>
            <person name="Ishaque N."/>
            <person name="Boot N."/>
            <person name="Cabral A."/>
            <person name="Kemen E."/>
            <person name="Thines M."/>
            <person name="Ah-Fong A."/>
            <person name="Anderson R."/>
            <person name="Badejoko W."/>
            <person name="Bittner-Eddy P."/>
            <person name="Boore J.L."/>
            <person name="Chibucos M.C."/>
            <person name="Coates M."/>
            <person name="Dehal P."/>
            <person name="Delehaunty K."/>
            <person name="Dong S."/>
            <person name="Downton P."/>
            <person name="Dumas B."/>
            <person name="Fabro G."/>
            <person name="Fronick C."/>
            <person name="Fuerstenberg S.I."/>
            <person name="Fulton L."/>
            <person name="Gaulin E."/>
            <person name="Govers F."/>
            <person name="Hughes L."/>
            <person name="Humphray S."/>
            <person name="Jiang R.H."/>
            <person name="Judelson H."/>
            <person name="Kamoun S."/>
            <person name="Kyung K."/>
            <person name="Meijer H."/>
            <person name="Minx P."/>
            <person name="Morris P."/>
            <person name="Nelson J."/>
            <person name="Phuntumart V."/>
            <person name="Qutob D."/>
            <person name="Rehmany A."/>
            <person name="Rougon-Cardoso A."/>
            <person name="Ryden P."/>
            <person name="Torto-Alalibo T."/>
            <person name="Studholme D."/>
            <person name="Wang Y."/>
            <person name="Win J."/>
            <person name="Wood J."/>
            <person name="Clifton S.W."/>
            <person name="Rogers J."/>
            <person name="Van den Ackerveken G."/>
            <person name="Jones J.D."/>
            <person name="McDowell J.M."/>
            <person name="Beynon J."/>
            <person name="Tyler B.M."/>
        </authorList>
    </citation>
    <scope>NUCLEOTIDE SEQUENCE [LARGE SCALE GENOMIC DNA]</scope>
    <source>
        <strain evidence="3">Emoy2</strain>
    </source>
</reference>
<dbReference type="InParanoid" id="M4BP02"/>
<dbReference type="EMBL" id="JH598476">
    <property type="status" value="NOT_ANNOTATED_CDS"/>
    <property type="molecule type" value="Genomic_DNA"/>
</dbReference>
<dbReference type="VEuPathDB" id="FungiDB:HpaG808140"/>
<sequence>MQVNIKISKGKLMYRMRGLIPLLFNVEQQGFNSGRSPHHHVRFLSDLQLLLTESDFDGLAVSFDRMDWTYTFKYFYRWDMVLVSAREFKFSAVTLWPFLLSMVVFLLRWWLPVE</sequence>
<keyword evidence="3" id="KW-1185">Reference proteome</keyword>
<organism evidence="2 3">
    <name type="scientific">Hyaloperonospora arabidopsidis (strain Emoy2)</name>
    <name type="common">Downy mildew agent</name>
    <name type="synonym">Peronospora arabidopsidis</name>
    <dbReference type="NCBI Taxonomy" id="559515"/>
    <lineage>
        <taxon>Eukaryota</taxon>
        <taxon>Sar</taxon>
        <taxon>Stramenopiles</taxon>
        <taxon>Oomycota</taxon>
        <taxon>Peronosporomycetes</taxon>
        <taxon>Peronosporales</taxon>
        <taxon>Peronosporaceae</taxon>
        <taxon>Hyaloperonospora</taxon>
    </lineage>
</organism>
<dbReference type="Proteomes" id="UP000011713">
    <property type="component" value="Unassembled WGS sequence"/>
</dbReference>
<evidence type="ECO:0000256" key="1">
    <source>
        <dbReference type="SAM" id="Phobius"/>
    </source>
</evidence>
<accession>M4BP02</accession>
<name>M4BP02_HYAAE</name>
<reference evidence="2" key="2">
    <citation type="submission" date="2015-06" db="UniProtKB">
        <authorList>
            <consortium name="EnsemblProtists"/>
        </authorList>
    </citation>
    <scope>IDENTIFICATION</scope>
    <source>
        <strain evidence="2">Emoy2</strain>
    </source>
</reference>
<keyword evidence="1" id="KW-1133">Transmembrane helix</keyword>